<comment type="caution">
    <text evidence="1">The sequence shown here is derived from an EMBL/GenBank/DDBJ whole genome shotgun (WGS) entry which is preliminary data.</text>
</comment>
<dbReference type="AlphaFoldDB" id="A0A478FSC4"/>
<evidence type="ECO:0000313" key="2">
    <source>
        <dbReference type="Proteomes" id="UP000324831"/>
    </source>
</evidence>
<evidence type="ECO:0000313" key="1">
    <source>
        <dbReference type="EMBL" id="GCE63359.1"/>
    </source>
</evidence>
<organism evidence="1 2">
    <name type="scientific">Candidatus Mycoplasma haematohominis</name>
    <dbReference type="NCBI Taxonomy" id="1494318"/>
    <lineage>
        <taxon>Bacteria</taxon>
        <taxon>Bacillati</taxon>
        <taxon>Mycoplasmatota</taxon>
        <taxon>Mollicutes</taxon>
        <taxon>Mycoplasmataceae</taxon>
        <taxon>Mycoplasma</taxon>
    </lineage>
</organism>
<reference evidence="1 2" key="1">
    <citation type="submission" date="2019-01" db="EMBL/GenBank/DDBJ databases">
        <title>Draft genome sequences of Candidatus Mycoplasma haemohominis SWG34-3 identified from a patient with pyrexia, anemia and liver dysfunction.</title>
        <authorList>
            <person name="Sekizuka T."/>
            <person name="Hattori N."/>
            <person name="Katano H."/>
            <person name="Takuma T."/>
            <person name="Ito T."/>
            <person name="Arai N."/>
            <person name="Yanai R."/>
            <person name="Ishii S."/>
            <person name="Miura Y."/>
            <person name="Tokunaga T."/>
            <person name="Watanabe H."/>
            <person name="Nomura N."/>
            <person name="Eguchi J."/>
            <person name="Arai T."/>
            <person name="Hasegawa H."/>
            <person name="Nakamaki T."/>
            <person name="Wakita T."/>
            <person name="Niki Y."/>
            <person name="Kuroda M."/>
        </authorList>
    </citation>
    <scope>NUCLEOTIDE SEQUENCE [LARGE SCALE GENOMIC DNA]</scope>
    <source>
        <strain evidence="1">SWG34-3</strain>
    </source>
</reference>
<protein>
    <submittedName>
        <fullName evidence="1">Uncharacterized protein</fullName>
    </submittedName>
</protein>
<dbReference type="Proteomes" id="UP000324831">
    <property type="component" value="Unassembled WGS sequence"/>
</dbReference>
<proteinExistence type="predicted"/>
<sequence>MSDIYTNLGKGELNRLAVLKRYAVVAYELPLWARTALESRMGSVEVSVKDSFELYLISLKGAVPRFDYVSFQKKFVEIFQRRAFKVLQTIIDNREKRQDYFVSNDYFWQEFRELFDVNPKTSGNTFLSNLESTVWNAWNKYVKGVFGFQKNVAKVGVSGLPKGRWLVSPKSKTQVQEVKWN</sequence>
<name>A0A478FSC4_9MOLU</name>
<gene>
    <name evidence="1" type="ORF">MHSWG343_03500</name>
</gene>
<accession>A0A478FSC4</accession>
<dbReference type="EMBL" id="BIMN01000001">
    <property type="protein sequence ID" value="GCE63359.1"/>
    <property type="molecule type" value="Genomic_DNA"/>
</dbReference>
<dbReference type="RefSeq" id="WP_216082945.1">
    <property type="nucleotide sequence ID" value="NZ_CACTIB010000008.1"/>
</dbReference>